<dbReference type="Proteomes" id="UP000230007">
    <property type="component" value="Unassembled WGS sequence"/>
</dbReference>
<keyword evidence="3 6" id="KW-0812">Transmembrane</keyword>
<comment type="subcellular location">
    <subcellularLocation>
        <location evidence="1">Cell membrane</location>
        <topology evidence="1">Multi-pass membrane protein</topology>
    </subcellularLocation>
</comment>
<organism evidence="7 8">
    <name type="scientific">Candidatus Colwellbacteria bacterium CG23_combo_of_CG06-09_8_20_14_all_42_19</name>
    <dbReference type="NCBI Taxonomy" id="1974541"/>
    <lineage>
        <taxon>Bacteria</taxon>
        <taxon>Candidatus Colwelliibacteriota</taxon>
    </lineage>
</organism>
<feature type="transmembrane region" description="Helical" evidence="6">
    <location>
        <begin position="115"/>
        <end position="131"/>
    </location>
</feature>
<feature type="transmembrane region" description="Helical" evidence="6">
    <location>
        <begin position="446"/>
        <end position="464"/>
    </location>
</feature>
<dbReference type="AlphaFoldDB" id="A0A2H0AKW2"/>
<reference evidence="7 8" key="1">
    <citation type="submission" date="2017-09" db="EMBL/GenBank/DDBJ databases">
        <title>Depth-based differentiation of microbial function through sediment-hosted aquifers and enrichment of novel symbionts in the deep terrestrial subsurface.</title>
        <authorList>
            <person name="Probst A.J."/>
            <person name="Ladd B."/>
            <person name="Jarett J.K."/>
            <person name="Geller-Mcgrath D.E."/>
            <person name="Sieber C.M."/>
            <person name="Emerson J.B."/>
            <person name="Anantharaman K."/>
            <person name="Thomas B.C."/>
            <person name="Malmstrom R."/>
            <person name="Stieglmeier M."/>
            <person name="Klingl A."/>
            <person name="Woyke T."/>
            <person name="Ryan C.M."/>
            <person name="Banfield J.F."/>
        </authorList>
    </citation>
    <scope>NUCLEOTIDE SEQUENCE [LARGE SCALE GENOMIC DNA]</scope>
    <source>
        <strain evidence="7">CG23_combo_of_CG06-09_8_20_14_all_42_19</strain>
    </source>
</reference>
<keyword evidence="4 6" id="KW-1133">Transmembrane helix</keyword>
<keyword evidence="5 6" id="KW-0472">Membrane</keyword>
<dbReference type="Pfam" id="PF01943">
    <property type="entry name" value="Polysacc_synt"/>
    <property type="match status" value="1"/>
</dbReference>
<evidence type="ECO:0000256" key="5">
    <source>
        <dbReference type="ARBA" id="ARBA00023136"/>
    </source>
</evidence>
<feature type="transmembrane region" description="Helical" evidence="6">
    <location>
        <begin position="331"/>
        <end position="352"/>
    </location>
</feature>
<evidence type="ECO:0000313" key="8">
    <source>
        <dbReference type="Proteomes" id="UP000230007"/>
    </source>
</evidence>
<dbReference type="EMBL" id="PCSK01000035">
    <property type="protein sequence ID" value="PIP46046.1"/>
    <property type="molecule type" value="Genomic_DNA"/>
</dbReference>
<feature type="transmembrane region" description="Helical" evidence="6">
    <location>
        <begin position="364"/>
        <end position="385"/>
    </location>
</feature>
<gene>
    <name evidence="7" type="ORF">COX15_01685</name>
</gene>
<evidence type="ECO:0000256" key="1">
    <source>
        <dbReference type="ARBA" id="ARBA00004651"/>
    </source>
</evidence>
<dbReference type="GO" id="GO:0005886">
    <property type="term" value="C:plasma membrane"/>
    <property type="evidence" value="ECO:0007669"/>
    <property type="project" value="UniProtKB-SubCell"/>
</dbReference>
<evidence type="ECO:0000256" key="4">
    <source>
        <dbReference type="ARBA" id="ARBA00022989"/>
    </source>
</evidence>
<evidence type="ECO:0000256" key="3">
    <source>
        <dbReference type="ARBA" id="ARBA00022692"/>
    </source>
</evidence>
<dbReference type="InterPro" id="IPR002797">
    <property type="entry name" value="Polysacc_synth"/>
</dbReference>
<dbReference type="CDD" id="cd13128">
    <property type="entry name" value="MATE_Wzx_like"/>
    <property type="match status" value="1"/>
</dbReference>
<feature type="transmembrane region" description="Helical" evidence="6">
    <location>
        <begin position="56"/>
        <end position="74"/>
    </location>
</feature>
<feature type="transmembrane region" description="Helical" evidence="6">
    <location>
        <begin position="86"/>
        <end position="109"/>
    </location>
</feature>
<dbReference type="PANTHER" id="PTHR30250:SF11">
    <property type="entry name" value="O-ANTIGEN TRANSPORTER-RELATED"/>
    <property type="match status" value="1"/>
</dbReference>
<keyword evidence="2" id="KW-1003">Cell membrane</keyword>
<feature type="transmembrane region" description="Helical" evidence="6">
    <location>
        <begin position="422"/>
        <end position="440"/>
    </location>
</feature>
<feature type="transmembrane region" description="Helical" evidence="6">
    <location>
        <begin position="29"/>
        <end position="50"/>
    </location>
</feature>
<protein>
    <submittedName>
        <fullName evidence="7">Uncharacterized protein</fullName>
    </submittedName>
</protein>
<feature type="transmembrane region" description="Helical" evidence="6">
    <location>
        <begin position="178"/>
        <end position="198"/>
    </location>
</feature>
<feature type="transmembrane region" description="Helical" evidence="6">
    <location>
        <begin position="219"/>
        <end position="242"/>
    </location>
</feature>
<feature type="transmembrane region" description="Helical" evidence="6">
    <location>
        <begin position="301"/>
        <end position="325"/>
    </location>
</feature>
<evidence type="ECO:0000313" key="7">
    <source>
        <dbReference type="EMBL" id="PIP46046.1"/>
    </source>
</evidence>
<feature type="transmembrane region" description="Helical" evidence="6">
    <location>
        <begin position="391"/>
        <end position="410"/>
    </location>
</feature>
<evidence type="ECO:0000256" key="6">
    <source>
        <dbReference type="SAM" id="Phobius"/>
    </source>
</evidence>
<comment type="caution">
    <text evidence="7">The sequence shown here is derived from an EMBL/GenBank/DDBJ whole genome shotgun (WGS) entry which is preliminary data.</text>
</comment>
<proteinExistence type="predicted"/>
<accession>A0A2H0AKW2</accession>
<feature type="transmembrane region" description="Helical" evidence="6">
    <location>
        <begin position="152"/>
        <end position="172"/>
    </location>
</feature>
<evidence type="ECO:0000256" key="2">
    <source>
        <dbReference type="ARBA" id="ARBA00022475"/>
    </source>
</evidence>
<name>A0A2H0AKW2_9BACT</name>
<dbReference type="PANTHER" id="PTHR30250">
    <property type="entry name" value="PST FAMILY PREDICTED COLANIC ACID TRANSPORTER"/>
    <property type="match status" value="1"/>
</dbReference>
<dbReference type="InterPro" id="IPR050833">
    <property type="entry name" value="Poly_Biosynth_Transport"/>
</dbReference>
<feature type="transmembrane region" description="Helical" evidence="6">
    <location>
        <begin position="262"/>
        <end position="280"/>
    </location>
</feature>
<sequence length="477" mass="52111">MIVVVDEATGKTIAKNTFWLFGGQITGRLLRAAIVIYAARVLGAASWGAFSYALSLAAFLTIFSDFGINGLLTREGVKSPELRNKYLATALVIKILLLLALIIGVLLLADNLTNLEGAAVLLPIIAFVFAFDSLRDLGTAMARALEKMHIEAGVNIFTNLAITVLGFVFLNSSKTASSLAWAYAIGTGLGFLAIVYILREYFRGFAKNFDKNLVKTIITSAWPFGLLGLMGVVMINTDILMLGWLTSAEETGFYSAAQKPIQLLYVLPMLIAAAFFPALTRLAKQESEGFRNVFERGLTTIYLMAAPLAVGGVILSKHIVLLLYGQPYLPAVSSFAILAATILVVFPATLIANGIFAHDKQKNLLGYVALGVFGNVFFNFLFIPLWGMEGAALSTFINQIIINIYLWRQFKRTRNFSILPHLKKIFLAAAIMGAVTLGLQYYNTNVLLNVLISGALYITILTLLKEPTIRLFKSLIH</sequence>